<gene>
    <name evidence="3" type="ORF">M231_07940</name>
</gene>
<dbReference type="VEuPathDB" id="FungiDB:TREMEDRAFT_42980"/>
<evidence type="ECO:0000259" key="2">
    <source>
        <dbReference type="SMART" id="SM01017"/>
    </source>
</evidence>
<dbReference type="STRING" id="5217.A0A4Q1BDE2"/>
<feature type="compositionally biased region" description="Polar residues" evidence="1">
    <location>
        <begin position="157"/>
        <end position="173"/>
    </location>
</feature>
<keyword evidence="4" id="KW-1185">Reference proteome</keyword>
<feature type="compositionally biased region" description="Low complexity" evidence="1">
    <location>
        <begin position="997"/>
        <end position="1006"/>
    </location>
</feature>
<name>A0A4Q1BDE2_TREME</name>
<dbReference type="SMART" id="SM01017">
    <property type="entry name" value="Arrestin_C"/>
    <property type="match status" value="1"/>
</dbReference>
<feature type="compositionally biased region" description="Polar residues" evidence="1">
    <location>
        <begin position="260"/>
        <end position="275"/>
    </location>
</feature>
<feature type="domain" description="Arrestin C-terminal-like" evidence="2">
    <location>
        <begin position="678"/>
        <end position="880"/>
    </location>
</feature>
<dbReference type="GO" id="GO:0030674">
    <property type="term" value="F:protein-macromolecule adaptor activity"/>
    <property type="evidence" value="ECO:0007669"/>
    <property type="project" value="TreeGrafter"/>
</dbReference>
<feature type="region of interest" description="Disordered" evidence="1">
    <location>
        <begin position="473"/>
        <end position="577"/>
    </location>
</feature>
<dbReference type="PANTHER" id="PTHR11188:SF17">
    <property type="entry name" value="FI21816P1"/>
    <property type="match status" value="1"/>
</dbReference>
<dbReference type="Pfam" id="PF00339">
    <property type="entry name" value="Arrestin_N"/>
    <property type="match status" value="1"/>
</dbReference>
<evidence type="ECO:0000313" key="4">
    <source>
        <dbReference type="Proteomes" id="UP000289152"/>
    </source>
</evidence>
<feature type="compositionally biased region" description="Low complexity" evidence="1">
    <location>
        <begin position="525"/>
        <end position="536"/>
    </location>
</feature>
<dbReference type="InParanoid" id="A0A4Q1BDE2"/>
<proteinExistence type="predicted"/>
<feature type="region of interest" description="Disordered" evidence="1">
    <location>
        <begin position="976"/>
        <end position="1031"/>
    </location>
</feature>
<dbReference type="GO" id="GO:0005829">
    <property type="term" value="C:cytosol"/>
    <property type="evidence" value="ECO:0007669"/>
    <property type="project" value="TreeGrafter"/>
</dbReference>
<feature type="compositionally biased region" description="Basic and acidic residues" evidence="1">
    <location>
        <begin position="557"/>
        <end position="573"/>
    </location>
</feature>
<sequence>MGKSDRPLQIRLTEPVIFLRGPSTGLDFRGRPQVIRDAQPAMLRGLLTLKVHKSMRIKSIYIKLDGRARTEWPEGIGPRRVDTFEEHELLTAQTTFFSAQPDSTGRSGSGRRAASVGPGVALPQWEVEDEVVEDEEDEVDISRGRDRMRPELRSASVIPSQPSGSTHGIGQNDFSRRASGRDGEIPLIPRLEELVIQERGPSPAYTSMADHLPIRADSLPASFRPPALTHESVLSPIASAAPSRSPSQPPGGPGALIHDLTNQTVVEDSVWTPQRTEPRCNRRPAPDLPPARAALSTEDSSSEDLLQADGQDAHVSRAASIRTMDSSLTTSTTSLSGGSSHEQNLDRHPVLSAIQPISRSSTPLRGSPIPSLPSSINQNSNEALPETTSQLHGRSRLSRGSRPAPSSTSDRSSINLAEVRDNSSSTIVEHGPSGSSRSTSGQAINPPPQPPVEHRGRKSHSFSLSAVLRGLSQDVKDRVNRQPSKSRSRAGTTIGRSRTPSGVDVSGSGFSMRSGTAVPSRMLDGGSLRSRAGSSGQEDFVPPFGRGGAGRRSRSRERREGSPAVRERSDSRGRGRHMGIKGLTEALGIGHDEAEDIVHWQEFRKGTYNYPISFPIPTNTPPTVHGDFGTVIYKLKAVVVRAGALSPNLIEEMEVTMIATPQEDDLEETENVLVERQWEEQMRYQIALGGKAFPVGGLIPMGIRLMPLAKCKIHRITVALEEKADYYAQKRQVARHENPRRFVLAFYRQNEKKERDPLLPIISEDPDAARNSPLAPLALHAARSDAPGGSSLNRMEEDDMYASLMDPLGPWHLETDLKIPDCRTKIRFTARHERTNINISHSLKVTIRVERGDEADEGKGRKKQFDIIIETPIKILDCRVNTQWNSLPTYAAVNPTTGIPPITGCTVHSRIPIPRLAADPIVSSTPQFRNISLAPMTLHHRRDSSASRSSSVPRVEEDTLLERNIVYDRLMSGQITETGEVPPSYGEAMASTRRRTSSSVSRLGRGMSPSPLGLGRARSRAGSLLSEIDTR</sequence>
<feature type="region of interest" description="Disordered" evidence="1">
    <location>
        <begin position="358"/>
        <end position="460"/>
    </location>
</feature>
<dbReference type="FunCoup" id="A0A4Q1BDE2">
    <property type="interactions" value="266"/>
</dbReference>
<reference evidence="3 4" key="1">
    <citation type="submission" date="2016-06" db="EMBL/GenBank/DDBJ databases">
        <title>Evolution of pathogenesis and genome organization in the Tremellales.</title>
        <authorList>
            <person name="Cuomo C."/>
            <person name="Litvintseva A."/>
            <person name="Heitman J."/>
            <person name="Chen Y."/>
            <person name="Sun S."/>
            <person name="Springer D."/>
            <person name="Dromer F."/>
            <person name="Young S."/>
            <person name="Zeng Q."/>
            <person name="Chapman S."/>
            <person name="Gujja S."/>
            <person name="Saif S."/>
            <person name="Birren B."/>
        </authorList>
    </citation>
    <scope>NUCLEOTIDE SEQUENCE [LARGE SCALE GENOMIC DNA]</scope>
    <source>
        <strain evidence="3 4">ATCC 28783</strain>
    </source>
</reference>
<protein>
    <recommendedName>
        <fullName evidence="2">Arrestin C-terminal-like domain-containing protein</fullName>
    </recommendedName>
</protein>
<feature type="compositionally biased region" description="Polar residues" evidence="1">
    <location>
        <begin position="422"/>
        <end position="443"/>
    </location>
</feature>
<dbReference type="InterPro" id="IPR011022">
    <property type="entry name" value="Arrestin_C-like"/>
</dbReference>
<dbReference type="InterPro" id="IPR014752">
    <property type="entry name" value="Arrestin-like_C"/>
</dbReference>
<dbReference type="Proteomes" id="UP000289152">
    <property type="component" value="Unassembled WGS sequence"/>
</dbReference>
<accession>A0A4Q1BDE2</accession>
<dbReference type="InterPro" id="IPR014756">
    <property type="entry name" value="Ig_E-set"/>
</dbReference>
<feature type="compositionally biased region" description="Low complexity" evidence="1">
    <location>
        <begin position="290"/>
        <end position="305"/>
    </location>
</feature>
<dbReference type="Pfam" id="PF02752">
    <property type="entry name" value="Arrestin_C"/>
    <property type="match status" value="1"/>
</dbReference>
<dbReference type="PANTHER" id="PTHR11188">
    <property type="entry name" value="ARRESTIN DOMAIN CONTAINING PROTEIN"/>
    <property type="match status" value="1"/>
</dbReference>
<dbReference type="GO" id="GO:0070086">
    <property type="term" value="P:ubiquitin-dependent endocytosis"/>
    <property type="evidence" value="ECO:0007669"/>
    <property type="project" value="TreeGrafter"/>
</dbReference>
<dbReference type="OrthoDB" id="2238745at2759"/>
<feature type="region of interest" description="Disordered" evidence="1">
    <location>
        <begin position="238"/>
        <end position="344"/>
    </location>
</feature>
<organism evidence="3 4">
    <name type="scientific">Tremella mesenterica</name>
    <name type="common">Jelly fungus</name>
    <dbReference type="NCBI Taxonomy" id="5217"/>
    <lineage>
        <taxon>Eukaryota</taxon>
        <taxon>Fungi</taxon>
        <taxon>Dikarya</taxon>
        <taxon>Basidiomycota</taxon>
        <taxon>Agaricomycotina</taxon>
        <taxon>Tremellomycetes</taxon>
        <taxon>Tremellales</taxon>
        <taxon>Tremellaceae</taxon>
        <taxon>Tremella</taxon>
    </lineage>
</organism>
<feature type="region of interest" description="Disordered" evidence="1">
    <location>
        <begin position="156"/>
        <end position="182"/>
    </location>
</feature>
<feature type="compositionally biased region" description="Polar residues" evidence="1">
    <location>
        <begin position="372"/>
        <end position="388"/>
    </location>
</feature>
<feature type="compositionally biased region" description="Polar residues" evidence="1">
    <location>
        <begin position="481"/>
        <end position="500"/>
    </location>
</feature>
<dbReference type="GO" id="GO:0031625">
    <property type="term" value="F:ubiquitin protein ligase binding"/>
    <property type="evidence" value="ECO:0007669"/>
    <property type="project" value="TreeGrafter"/>
</dbReference>
<dbReference type="SUPFAM" id="SSF81296">
    <property type="entry name" value="E set domains"/>
    <property type="match status" value="1"/>
</dbReference>
<dbReference type="Gene3D" id="2.60.40.640">
    <property type="match status" value="2"/>
</dbReference>
<dbReference type="InterPro" id="IPR050357">
    <property type="entry name" value="Arrestin_domain-protein"/>
</dbReference>
<dbReference type="AlphaFoldDB" id="A0A4Q1BDE2"/>
<feature type="compositionally biased region" description="Low complexity" evidence="1">
    <location>
        <begin position="326"/>
        <end position="340"/>
    </location>
</feature>
<dbReference type="EMBL" id="SDIL01000188">
    <property type="protein sequence ID" value="RXK34805.1"/>
    <property type="molecule type" value="Genomic_DNA"/>
</dbReference>
<evidence type="ECO:0000313" key="3">
    <source>
        <dbReference type="EMBL" id="RXK34805.1"/>
    </source>
</evidence>
<evidence type="ECO:0000256" key="1">
    <source>
        <dbReference type="SAM" id="MobiDB-lite"/>
    </source>
</evidence>
<comment type="caution">
    <text evidence="3">The sequence shown here is derived from an EMBL/GenBank/DDBJ whole genome shotgun (WGS) entry which is preliminary data.</text>
</comment>
<dbReference type="InterPro" id="IPR011021">
    <property type="entry name" value="Arrestin-like_N"/>
</dbReference>